<dbReference type="Proteomes" id="UP001147830">
    <property type="component" value="Unassembled WGS sequence"/>
</dbReference>
<protein>
    <submittedName>
        <fullName evidence="8">Tyrosine-type recombinase/integrase</fullName>
    </submittedName>
</protein>
<proteinExistence type="inferred from homology"/>
<feature type="domain" description="Core-binding (CB)" evidence="7">
    <location>
        <begin position="86"/>
        <end position="174"/>
    </location>
</feature>
<dbReference type="PANTHER" id="PTHR30349:SF64">
    <property type="entry name" value="PROPHAGE INTEGRASE INTD-RELATED"/>
    <property type="match status" value="1"/>
</dbReference>
<dbReference type="InterPro" id="IPR050090">
    <property type="entry name" value="Tyrosine_recombinase_XerCD"/>
</dbReference>
<keyword evidence="4" id="KW-0233">DNA recombination</keyword>
<evidence type="ECO:0000256" key="4">
    <source>
        <dbReference type="ARBA" id="ARBA00023172"/>
    </source>
</evidence>
<feature type="domain" description="Tyr recombinase" evidence="6">
    <location>
        <begin position="193"/>
        <end position="392"/>
    </location>
</feature>
<comment type="similarity">
    <text evidence="1">Belongs to the 'phage' integrase family.</text>
</comment>
<keyword evidence="9" id="KW-1185">Reference proteome</keyword>
<sequence length="395" mass="45962">MRQLISFDKQGNLIGEFPHDPLAGFQASRRGLRRRLMNADEVASMTPERALQIAQQRYDVKEKEIREAAFIVDEKQRQREYRKKNISLSDAAKSWLEHVKVTNSPRTLKYYSHSIALYVKHVGDHRLRDFSRDHNIAFIEQLQNLSGGKAGGLLSVNTQHMHLRHLNNFLRWAYDNELIDKRHNLKKPKLPQKDMEVFSVDQLRILKNHLLKKIESAEPGRPTVNAVNLYRAFMLATNSLMRIGPIAHLPLDAIDMQGMFIRIRDVPERDWKNKGSKWPNKPISQRFYEYLESDLANRNPAEFWFLDDGTGKPWYAHTDNISRAMSEAIAECGLPKVKPFHWAMRAAMITWLLNNGESPQKVQQLADHADIQTTMKYYNTREASQRDAVERLPEI</sequence>
<gene>
    <name evidence="8" type="ORF">NYR02_00795</name>
</gene>
<evidence type="ECO:0000256" key="1">
    <source>
        <dbReference type="ARBA" id="ARBA00008857"/>
    </source>
</evidence>
<dbReference type="EMBL" id="JAOANI010000002">
    <property type="protein sequence ID" value="MCT7357559.1"/>
    <property type="molecule type" value="Genomic_DNA"/>
</dbReference>
<evidence type="ECO:0000259" key="7">
    <source>
        <dbReference type="PROSITE" id="PS51900"/>
    </source>
</evidence>
<evidence type="ECO:0000313" key="8">
    <source>
        <dbReference type="EMBL" id="MCT7357559.1"/>
    </source>
</evidence>
<name>A0A9X3AQ67_9GAMM</name>
<dbReference type="GO" id="GO:0006310">
    <property type="term" value="P:DNA recombination"/>
    <property type="evidence" value="ECO:0007669"/>
    <property type="project" value="UniProtKB-KW"/>
</dbReference>
<dbReference type="RefSeq" id="WP_260974492.1">
    <property type="nucleotide sequence ID" value="NZ_JAOANI010000002.1"/>
</dbReference>
<dbReference type="InterPro" id="IPR002104">
    <property type="entry name" value="Integrase_catalytic"/>
</dbReference>
<keyword evidence="2" id="KW-0229">DNA integration</keyword>
<evidence type="ECO:0000256" key="2">
    <source>
        <dbReference type="ARBA" id="ARBA00022908"/>
    </source>
</evidence>
<evidence type="ECO:0000256" key="3">
    <source>
        <dbReference type="ARBA" id="ARBA00023125"/>
    </source>
</evidence>
<reference evidence="8" key="2">
    <citation type="submission" date="2022-08" db="EMBL/GenBank/DDBJ databases">
        <authorList>
            <person name="Dong C."/>
        </authorList>
    </citation>
    <scope>NUCLEOTIDE SEQUENCE</scope>
    <source>
        <strain evidence="8">59MF3M-4</strain>
    </source>
</reference>
<evidence type="ECO:0000256" key="5">
    <source>
        <dbReference type="PROSITE-ProRule" id="PRU01248"/>
    </source>
</evidence>
<dbReference type="InterPro" id="IPR010998">
    <property type="entry name" value="Integrase_recombinase_N"/>
</dbReference>
<dbReference type="InterPro" id="IPR013762">
    <property type="entry name" value="Integrase-like_cat_sf"/>
</dbReference>
<dbReference type="PROSITE" id="PS51898">
    <property type="entry name" value="TYR_RECOMBINASE"/>
    <property type="match status" value="1"/>
</dbReference>
<organism evidence="8 9">
    <name type="scientific">Thalassolituus pacificus</name>
    <dbReference type="NCBI Taxonomy" id="2975440"/>
    <lineage>
        <taxon>Bacteria</taxon>
        <taxon>Pseudomonadati</taxon>
        <taxon>Pseudomonadota</taxon>
        <taxon>Gammaproteobacteria</taxon>
        <taxon>Oceanospirillales</taxon>
        <taxon>Oceanospirillaceae</taxon>
        <taxon>Thalassolituus</taxon>
    </lineage>
</organism>
<evidence type="ECO:0000313" key="9">
    <source>
        <dbReference type="Proteomes" id="UP001147830"/>
    </source>
</evidence>
<dbReference type="AlphaFoldDB" id="A0A9X3AQ67"/>
<dbReference type="InterPro" id="IPR044068">
    <property type="entry name" value="CB"/>
</dbReference>
<dbReference type="Gene3D" id="1.10.150.130">
    <property type="match status" value="1"/>
</dbReference>
<comment type="caution">
    <text evidence="8">The sequence shown here is derived from an EMBL/GenBank/DDBJ whole genome shotgun (WGS) entry which is preliminary data.</text>
</comment>
<dbReference type="InterPro" id="IPR011010">
    <property type="entry name" value="DNA_brk_join_enz"/>
</dbReference>
<dbReference type="GO" id="GO:0003677">
    <property type="term" value="F:DNA binding"/>
    <property type="evidence" value="ECO:0007669"/>
    <property type="project" value="UniProtKB-UniRule"/>
</dbReference>
<dbReference type="PANTHER" id="PTHR30349">
    <property type="entry name" value="PHAGE INTEGRASE-RELATED"/>
    <property type="match status" value="1"/>
</dbReference>
<dbReference type="Gene3D" id="1.10.443.10">
    <property type="entry name" value="Intergrase catalytic core"/>
    <property type="match status" value="1"/>
</dbReference>
<dbReference type="Pfam" id="PF00589">
    <property type="entry name" value="Phage_integrase"/>
    <property type="match status" value="1"/>
</dbReference>
<evidence type="ECO:0000259" key="6">
    <source>
        <dbReference type="PROSITE" id="PS51898"/>
    </source>
</evidence>
<dbReference type="CDD" id="cd00397">
    <property type="entry name" value="DNA_BRE_C"/>
    <property type="match status" value="1"/>
</dbReference>
<dbReference type="PROSITE" id="PS51900">
    <property type="entry name" value="CB"/>
    <property type="match status" value="1"/>
</dbReference>
<reference evidence="8" key="1">
    <citation type="journal article" date="2022" name="Front. Microbiol.">
        <title>Genome-based taxonomic rearrangement of Oceanobacter-related bacteria including the description of Thalassolituus hydrocarbonoclasticus sp. nov. and Thalassolituus pacificus sp. nov. and emended description of the genus Thalassolituus.</title>
        <authorList>
            <person name="Dong C."/>
            <person name="Wei L."/>
            <person name="Wang J."/>
            <person name="Lai Q."/>
            <person name="Huang Z."/>
            <person name="Shao Z."/>
        </authorList>
    </citation>
    <scope>NUCLEOTIDE SEQUENCE</scope>
    <source>
        <strain evidence="8">59MF3M-4</strain>
    </source>
</reference>
<accession>A0A9X3AQ67</accession>
<dbReference type="GO" id="GO:0015074">
    <property type="term" value="P:DNA integration"/>
    <property type="evidence" value="ECO:0007669"/>
    <property type="project" value="UniProtKB-KW"/>
</dbReference>
<keyword evidence="3 5" id="KW-0238">DNA-binding</keyword>
<dbReference type="SUPFAM" id="SSF56349">
    <property type="entry name" value="DNA breaking-rejoining enzymes"/>
    <property type="match status" value="1"/>
</dbReference>